<keyword evidence="3" id="KW-1185">Reference proteome</keyword>
<keyword evidence="1" id="KW-0472">Membrane</keyword>
<reference evidence="2 3" key="1">
    <citation type="submission" date="2016-10" db="EMBL/GenBank/DDBJ databases">
        <authorList>
            <person name="de Groot N.N."/>
        </authorList>
    </citation>
    <scope>NUCLEOTIDE SEQUENCE [LARGE SCALE GENOMIC DNA]</scope>
    <source>
        <strain evidence="2 3">CPCC 201354</strain>
    </source>
</reference>
<feature type="transmembrane region" description="Helical" evidence="1">
    <location>
        <begin position="182"/>
        <end position="201"/>
    </location>
</feature>
<gene>
    <name evidence="2" type="ORF">SAMN05421505_1142</name>
</gene>
<feature type="transmembrane region" description="Helical" evidence="1">
    <location>
        <begin position="132"/>
        <end position="154"/>
    </location>
</feature>
<protein>
    <submittedName>
        <fullName evidence="2">Uncharacterized protein</fullName>
    </submittedName>
</protein>
<keyword evidence="1" id="KW-0812">Transmembrane</keyword>
<keyword evidence="1" id="KW-1133">Transmembrane helix</keyword>
<evidence type="ECO:0000313" key="2">
    <source>
        <dbReference type="EMBL" id="SDH30877.1"/>
    </source>
</evidence>
<dbReference type="AlphaFoldDB" id="A0A1G8BCB7"/>
<dbReference type="OrthoDB" id="3533005at2"/>
<dbReference type="RefSeq" id="WP_093171328.1">
    <property type="nucleotide sequence ID" value="NZ_FNCN01000014.1"/>
</dbReference>
<proteinExistence type="predicted"/>
<accession>A0A1G8BCB7</accession>
<dbReference type="Proteomes" id="UP000198923">
    <property type="component" value="Unassembled WGS sequence"/>
</dbReference>
<dbReference type="EMBL" id="FNCN01000014">
    <property type="protein sequence ID" value="SDH30877.1"/>
    <property type="molecule type" value="Genomic_DNA"/>
</dbReference>
<sequence>MIICYLVAAGAFLLTAGSPLPRGRHRIALWTGALAASAWTVVTSRLPDPTDGFIVGVAGNELPASPWDTMAWWFLDAERTGLPLVIVALAATAHGTFSDLPGRLTVAATAAALLFFALLDVVAHADRYGGDLFAYATSLVRWPLLLSAVLITMAGRTRRMSTSPTGAVGSAPAGIPWRPKEIAIAVVVAFGVVWLVVSSFAPS</sequence>
<evidence type="ECO:0000256" key="1">
    <source>
        <dbReference type="SAM" id="Phobius"/>
    </source>
</evidence>
<organism evidence="2 3">
    <name type="scientific">Sinosporangium album</name>
    <dbReference type="NCBI Taxonomy" id="504805"/>
    <lineage>
        <taxon>Bacteria</taxon>
        <taxon>Bacillati</taxon>
        <taxon>Actinomycetota</taxon>
        <taxon>Actinomycetes</taxon>
        <taxon>Streptosporangiales</taxon>
        <taxon>Streptosporangiaceae</taxon>
        <taxon>Sinosporangium</taxon>
    </lineage>
</organism>
<feature type="transmembrane region" description="Helical" evidence="1">
    <location>
        <begin position="104"/>
        <end position="126"/>
    </location>
</feature>
<evidence type="ECO:0000313" key="3">
    <source>
        <dbReference type="Proteomes" id="UP000198923"/>
    </source>
</evidence>
<name>A0A1G8BCB7_9ACTN</name>